<comment type="similarity">
    <text evidence="8">Belongs to the 3-HAO family.</text>
</comment>
<comment type="function">
    <text evidence="2 8">Catalyzes the oxidative ring opening of 3-hydroxyanthranilate to 2-amino-3-carboxymuconate semialdehyde, which spontaneously cyclizes to quinolinate.</text>
</comment>
<feature type="binding site" evidence="8">
    <location>
        <position position="54"/>
    </location>
    <ligand>
        <name>substrate</name>
    </ligand>
</feature>
<keyword evidence="7 8" id="KW-0408">Iron</keyword>
<protein>
    <recommendedName>
        <fullName evidence="8">3-hydroxyanthranilate 3,4-dioxygenase</fullName>
        <ecNumber evidence="8">1.13.11.6</ecNumber>
    </recommendedName>
    <alternativeName>
        <fullName evidence="8">3-hydroxyanthranilate oxygenase</fullName>
        <shortName evidence="8">3-HAO</shortName>
    </alternativeName>
    <alternativeName>
        <fullName evidence="8">3-hydroxyanthranilic acid dioxygenase</fullName>
        <shortName evidence="8">HAD</shortName>
    </alternativeName>
</protein>
<comment type="subcellular location">
    <subcellularLocation>
        <location evidence="8">Cytoplasm</location>
    </subcellularLocation>
</comment>
<evidence type="ECO:0000256" key="8">
    <source>
        <dbReference type="HAMAP-Rule" id="MF_03019"/>
    </source>
</evidence>
<evidence type="ECO:0000256" key="7">
    <source>
        <dbReference type="ARBA" id="ARBA00023004"/>
    </source>
</evidence>
<dbReference type="Pfam" id="PF06052">
    <property type="entry name" value="3-HAO"/>
    <property type="match status" value="1"/>
</dbReference>
<dbReference type="CDD" id="cd06123">
    <property type="entry name" value="cupin_HAO"/>
    <property type="match status" value="1"/>
</dbReference>
<evidence type="ECO:0000256" key="5">
    <source>
        <dbReference type="ARBA" id="ARBA00022964"/>
    </source>
</evidence>
<feature type="region of interest" description="Domain A (catalytic)" evidence="8">
    <location>
        <begin position="1"/>
        <end position="195"/>
    </location>
</feature>
<dbReference type="InterPro" id="IPR010329">
    <property type="entry name" value="3hydroanth_dOase"/>
</dbReference>
<feature type="binding site" evidence="8">
    <location>
        <position position="54"/>
    </location>
    <ligand>
        <name>Fe cation</name>
        <dbReference type="ChEBI" id="CHEBI:24875"/>
        <note>catalytic</note>
    </ligand>
</feature>
<gene>
    <name evidence="8" type="primary">HAAO</name>
    <name evidence="9" type="ORF">HHUSO_G6064</name>
</gene>
<comment type="cofactor">
    <cofactor evidence="1 8">
        <name>Fe(2+)</name>
        <dbReference type="ChEBI" id="CHEBI:29033"/>
    </cofactor>
</comment>
<dbReference type="Gene3D" id="2.60.120.10">
    <property type="entry name" value="Jelly Rolls"/>
    <property type="match status" value="1"/>
</dbReference>
<keyword evidence="10" id="KW-1185">Reference proteome</keyword>
<dbReference type="PANTHER" id="PTHR15497">
    <property type="entry name" value="3-HYDROXYANTHRANILATE 3,4-DIOXYGENASE"/>
    <property type="match status" value="1"/>
</dbReference>
<feature type="region of interest" description="Domain B" evidence="8">
    <location>
        <begin position="195"/>
        <end position="282"/>
    </location>
</feature>
<dbReference type="SUPFAM" id="SSF51182">
    <property type="entry name" value="RmlC-like cupins"/>
    <property type="match status" value="2"/>
</dbReference>
<dbReference type="EC" id="1.13.11.6" evidence="8"/>
<keyword evidence="6 8" id="KW-0560">Oxidoreductase</keyword>
<evidence type="ECO:0000256" key="2">
    <source>
        <dbReference type="ARBA" id="ARBA00002752"/>
    </source>
</evidence>
<feature type="binding site" evidence="8">
    <location>
        <position position="48"/>
    </location>
    <ligand>
        <name>Fe cation</name>
        <dbReference type="ChEBI" id="CHEBI:24875"/>
        <note>catalytic</note>
    </ligand>
</feature>
<sequence>MGPLMVNVDKWIEENEASFLPPVCNKLMHFSQLNVMFVGGPNMRKDYHIEEGEELFYQLRGDMCLKVIENNTQKDVLIREGEMFLLPARIPHSPQRQAGTVGLVIERQRLQSETDGLRYYVDNSTAVLFERWFYCENLGVQLAPIISDCNSYPFCFSEELLKQTPFPFNSTHVMTPFCFKEWIDKHRQELSRRPCLDMFGVQFETETMLYGDGESEGCKPYADIWIWQLEGTSQVTLGEESVTLSAGDSYLIPGQNKYQWKRSEGCIALYVVQDPERKRPHS</sequence>
<comment type="pathway">
    <text evidence="8">Cofactor biosynthesis; NAD(+) biosynthesis; quinolinate from L-kynurenine: step 3/3.</text>
</comment>
<dbReference type="EMBL" id="JAHFZB010000005">
    <property type="protein sequence ID" value="KAK6489309.1"/>
    <property type="molecule type" value="Genomic_DNA"/>
</dbReference>
<feature type="binding site" evidence="8">
    <location>
        <position position="44"/>
    </location>
    <ligand>
        <name>O2</name>
        <dbReference type="ChEBI" id="CHEBI:15379"/>
    </ligand>
</feature>
<comment type="catalytic activity">
    <reaction evidence="8">
        <text>3-hydroxyanthranilate + O2 = (2Z,4Z)-2-amino-3-carboxymuconate 6-semialdehyde</text>
        <dbReference type="Rhea" id="RHEA:17953"/>
        <dbReference type="ChEBI" id="CHEBI:15379"/>
        <dbReference type="ChEBI" id="CHEBI:36559"/>
        <dbReference type="ChEBI" id="CHEBI:77612"/>
        <dbReference type="EC" id="1.13.11.6"/>
    </reaction>
</comment>
<evidence type="ECO:0000313" key="9">
    <source>
        <dbReference type="EMBL" id="KAK6489309.1"/>
    </source>
</evidence>
<feature type="binding site" evidence="8">
    <location>
        <position position="96"/>
    </location>
    <ligand>
        <name>substrate</name>
    </ligand>
</feature>
<feature type="binding site" evidence="8">
    <location>
        <position position="106"/>
    </location>
    <ligand>
        <name>substrate</name>
    </ligand>
</feature>
<evidence type="ECO:0000256" key="4">
    <source>
        <dbReference type="ARBA" id="ARBA00022723"/>
    </source>
</evidence>
<dbReference type="InterPro" id="IPR014710">
    <property type="entry name" value="RmlC-like_jellyroll"/>
</dbReference>
<keyword evidence="5 8" id="KW-0223">Dioxygenase</keyword>
<dbReference type="InterPro" id="IPR011051">
    <property type="entry name" value="RmlC_Cupin_sf"/>
</dbReference>
<keyword evidence="3 8" id="KW-0662">Pyridine nucleotide biosynthesis</keyword>
<reference evidence="9 10" key="1">
    <citation type="submission" date="2021-05" db="EMBL/GenBank/DDBJ databases">
        <authorList>
            <person name="Zahm M."/>
            <person name="Klopp C."/>
            <person name="Cabau C."/>
            <person name="Kuhl H."/>
            <person name="Suciu R."/>
            <person name="Ciorpac M."/>
            <person name="Holostenco D."/>
            <person name="Gessner J."/>
            <person name="Wuertz S."/>
            <person name="Hohne C."/>
            <person name="Stock M."/>
            <person name="Gislard M."/>
            <person name="Lluch J."/>
            <person name="Milhes M."/>
            <person name="Lampietro C."/>
            <person name="Lopez Roques C."/>
            <person name="Donnadieu C."/>
            <person name="Du K."/>
            <person name="Schartl M."/>
            <person name="Guiguen Y."/>
        </authorList>
    </citation>
    <scope>NUCLEOTIDE SEQUENCE [LARGE SCALE GENOMIC DNA]</scope>
    <source>
        <strain evidence="9">Hh-F2</strain>
        <tissue evidence="9">Blood</tissue>
    </source>
</reference>
<dbReference type="Proteomes" id="UP001369086">
    <property type="component" value="Unassembled WGS sequence"/>
</dbReference>
<organism evidence="9 10">
    <name type="scientific">Huso huso</name>
    <name type="common">Beluga</name>
    <name type="synonym">Acipenser huso</name>
    <dbReference type="NCBI Taxonomy" id="61971"/>
    <lineage>
        <taxon>Eukaryota</taxon>
        <taxon>Metazoa</taxon>
        <taxon>Chordata</taxon>
        <taxon>Craniata</taxon>
        <taxon>Vertebrata</taxon>
        <taxon>Euteleostomi</taxon>
        <taxon>Actinopterygii</taxon>
        <taxon>Chondrostei</taxon>
        <taxon>Acipenseriformes</taxon>
        <taxon>Acipenseridae</taxon>
        <taxon>Huso</taxon>
    </lineage>
</organism>
<feature type="binding site" evidence="8">
    <location>
        <position position="92"/>
    </location>
    <ligand>
        <name>Fe cation</name>
        <dbReference type="ChEBI" id="CHEBI:24875"/>
        <note>catalytic</note>
    </ligand>
</feature>
<comment type="caution">
    <text evidence="8">Lacks conserved residue(s) required for the propagation of feature annotation.</text>
</comment>
<dbReference type="HAMAP" id="MF_00825">
    <property type="entry name" value="3_HAO"/>
    <property type="match status" value="1"/>
</dbReference>
<name>A0ABR0ZWV9_HUSHU</name>
<keyword evidence="4 8" id="KW-0479">Metal-binding</keyword>
<evidence type="ECO:0000256" key="1">
    <source>
        <dbReference type="ARBA" id="ARBA00001954"/>
    </source>
</evidence>
<proteinExistence type="inferred from homology"/>
<comment type="caution">
    <text evidence="9">The sequence shown here is derived from an EMBL/GenBank/DDBJ whole genome shotgun (WGS) entry which is preliminary data.</text>
</comment>
<comment type="subunit">
    <text evidence="8">Monomer.</text>
</comment>
<dbReference type="NCBIfam" id="TIGR03037">
    <property type="entry name" value="anthran_nbaC"/>
    <property type="match status" value="1"/>
</dbReference>
<evidence type="ECO:0000256" key="6">
    <source>
        <dbReference type="ARBA" id="ARBA00023002"/>
    </source>
</evidence>
<evidence type="ECO:0000313" key="10">
    <source>
        <dbReference type="Proteomes" id="UP001369086"/>
    </source>
</evidence>
<keyword evidence="8" id="KW-0963">Cytoplasm</keyword>
<accession>A0ABR0ZWV9</accession>
<evidence type="ECO:0000256" key="3">
    <source>
        <dbReference type="ARBA" id="ARBA00022642"/>
    </source>
</evidence>
<dbReference type="PANTHER" id="PTHR15497:SF1">
    <property type="entry name" value="3-HYDROXYANTHRANILATE 3,4-DIOXYGENASE"/>
    <property type="match status" value="1"/>
</dbReference>